<feature type="short sequence motif" description="GXGXXG" evidence="4">
    <location>
        <begin position="2"/>
        <end position="7"/>
    </location>
</feature>
<dbReference type="GO" id="GO:0016042">
    <property type="term" value="P:lipid catabolic process"/>
    <property type="evidence" value="ECO:0007669"/>
    <property type="project" value="UniProtKB-KW"/>
</dbReference>
<dbReference type="GO" id="GO:0016020">
    <property type="term" value="C:membrane"/>
    <property type="evidence" value="ECO:0007669"/>
    <property type="project" value="TreeGrafter"/>
</dbReference>
<dbReference type="Proteomes" id="UP000027265">
    <property type="component" value="Unassembled WGS sequence"/>
</dbReference>
<organism evidence="6 7">
    <name type="scientific">Jaapia argillacea MUCL 33604</name>
    <dbReference type="NCBI Taxonomy" id="933084"/>
    <lineage>
        <taxon>Eukaryota</taxon>
        <taxon>Fungi</taxon>
        <taxon>Dikarya</taxon>
        <taxon>Basidiomycota</taxon>
        <taxon>Agaricomycotina</taxon>
        <taxon>Agaricomycetes</taxon>
        <taxon>Agaricomycetidae</taxon>
        <taxon>Jaapiales</taxon>
        <taxon>Jaapiaceae</taxon>
        <taxon>Jaapia</taxon>
    </lineage>
</organism>
<feature type="non-terminal residue" evidence="6">
    <location>
        <position position="1"/>
    </location>
</feature>
<gene>
    <name evidence="6" type="ORF">JAAARDRAFT_98165</name>
</gene>
<dbReference type="PANTHER" id="PTHR24185:SF1">
    <property type="entry name" value="CALCIUM-INDEPENDENT PHOSPHOLIPASE A2-GAMMA"/>
    <property type="match status" value="1"/>
</dbReference>
<keyword evidence="1" id="KW-0378">Hydrolase</keyword>
<evidence type="ECO:0000256" key="1">
    <source>
        <dbReference type="ARBA" id="ARBA00022801"/>
    </source>
</evidence>
<evidence type="ECO:0000256" key="3">
    <source>
        <dbReference type="ARBA" id="ARBA00023098"/>
    </source>
</evidence>
<keyword evidence="3" id="KW-0443">Lipid metabolism</keyword>
<dbReference type="EMBL" id="KL197886">
    <property type="protein sequence ID" value="KDQ48974.1"/>
    <property type="molecule type" value="Genomic_DNA"/>
</dbReference>
<dbReference type="PROSITE" id="PS51635">
    <property type="entry name" value="PNPLA"/>
    <property type="match status" value="1"/>
</dbReference>
<dbReference type="GO" id="GO:0019369">
    <property type="term" value="P:arachidonate metabolic process"/>
    <property type="evidence" value="ECO:0007669"/>
    <property type="project" value="TreeGrafter"/>
</dbReference>
<protein>
    <recommendedName>
        <fullName evidence="5">PNPLA domain-containing protein</fullName>
    </recommendedName>
</protein>
<dbReference type="Pfam" id="PF01734">
    <property type="entry name" value="Patatin"/>
    <property type="match status" value="1"/>
</dbReference>
<dbReference type="GO" id="GO:0046486">
    <property type="term" value="P:glycerolipid metabolic process"/>
    <property type="evidence" value="ECO:0007669"/>
    <property type="project" value="UniProtKB-ARBA"/>
</dbReference>
<proteinExistence type="predicted"/>
<dbReference type="Gene3D" id="3.40.1090.10">
    <property type="entry name" value="Cytosolic phospholipase A2 catalytic domain"/>
    <property type="match status" value="1"/>
</dbReference>
<dbReference type="InParanoid" id="A0A067P2L3"/>
<evidence type="ECO:0000256" key="4">
    <source>
        <dbReference type="PROSITE-ProRule" id="PRU01161"/>
    </source>
</evidence>
<comment type="caution">
    <text evidence="4">Lacks conserved residue(s) required for the propagation of feature annotation.</text>
</comment>
<evidence type="ECO:0000313" key="6">
    <source>
        <dbReference type="EMBL" id="KDQ48974.1"/>
    </source>
</evidence>
<keyword evidence="2" id="KW-0442">Lipid degradation</keyword>
<dbReference type="GO" id="GO:0047499">
    <property type="term" value="F:calcium-independent phospholipase A2 activity"/>
    <property type="evidence" value="ECO:0007669"/>
    <property type="project" value="TreeGrafter"/>
</dbReference>
<dbReference type="InterPro" id="IPR016035">
    <property type="entry name" value="Acyl_Trfase/lysoPLipase"/>
</dbReference>
<sequence>DGGGVRGLSQLIILRELMDRVGSAAGLVTPPRPGEYFDLIGGTGTGGLIALMLGPLRMSVADAITTYAQMSEQVFSETKWKGRDSTFKASKLEAFIKRIIATKLGNPNARMMVLGNNEPSKTFICAMPAHNINSAIPRLFRTYQVPKGSTFNCMIWEAARATSATPNIFKPIEIGDSSMQELFIGGGVGCNNPMRQVLQEAELVFPSKYVACVLSIGAGHPKTISFASSGGLFSNVLPLAVCTTMQGIATDCEGTAEEMARQFQTMSDLYFRFNVDQGLQSFKLGQW</sequence>
<name>A0A067P2L3_9AGAM</name>
<feature type="domain" description="PNPLA" evidence="5">
    <location>
        <begin position="1"/>
        <end position="198"/>
    </location>
</feature>
<dbReference type="STRING" id="933084.A0A067P2L3"/>
<dbReference type="SUPFAM" id="SSF52151">
    <property type="entry name" value="FabD/lysophospholipase-like"/>
    <property type="match status" value="1"/>
</dbReference>
<evidence type="ECO:0000259" key="5">
    <source>
        <dbReference type="PROSITE" id="PS51635"/>
    </source>
</evidence>
<evidence type="ECO:0000313" key="7">
    <source>
        <dbReference type="Proteomes" id="UP000027265"/>
    </source>
</evidence>
<dbReference type="HOGENOM" id="CLU_000288_144_2_1"/>
<dbReference type="InterPro" id="IPR002641">
    <property type="entry name" value="PNPLA_dom"/>
</dbReference>
<dbReference type="AlphaFoldDB" id="A0A067P2L3"/>
<evidence type="ECO:0000256" key="2">
    <source>
        <dbReference type="ARBA" id="ARBA00022963"/>
    </source>
</evidence>
<feature type="non-terminal residue" evidence="6">
    <location>
        <position position="287"/>
    </location>
</feature>
<accession>A0A067P2L3</accession>
<dbReference type="OrthoDB" id="630895at2759"/>
<keyword evidence="7" id="KW-1185">Reference proteome</keyword>
<reference evidence="7" key="1">
    <citation type="journal article" date="2014" name="Proc. Natl. Acad. Sci. U.S.A.">
        <title>Extensive sampling of basidiomycete genomes demonstrates inadequacy of the white-rot/brown-rot paradigm for wood decay fungi.</title>
        <authorList>
            <person name="Riley R."/>
            <person name="Salamov A.A."/>
            <person name="Brown D.W."/>
            <person name="Nagy L.G."/>
            <person name="Floudas D."/>
            <person name="Held B.W."/>
            <person name="Levasseur A."/>
            <person name="Lombard V."/>
            <person name="Morin E."/>
            <person name="Otillar R."/>
            <person name="Lindquist E.A."/>
            <person name="Sun H."/>
            <person name="LaButti K.M."/>
            <person name="Schmutz J."/>
            <person name="Jabbour D."/>
            <person name="Luo H."/>
            <person name="Baker S.E."/>
            <person name="Pisabarro A.G."/>
            <person name="Walton J.D."/>
            <person name="Blanchette R.A."/>
            <person name="Henrissat B."/>
            <person name="Martin F."/>
            <person name="Cullen D."/>
            <person name="Hibbett D.S."/>
            <person name="Grigoriev I.V."/>
        </authorList>
    </citation>
    <scope>NUCLEOTIDE SEQUENCE [LARGE SCALE GENOMIC DNA]</scope>
    <source>
        <strain evidence="7">MUCL 33604</strain>
    </source>
</reference>
<dbReference type="PANTHER" id="PTHR24185">
    <property type="entry name" value="CALCIUM-INDEPENDENT PHOSPHOLIPASE A2-GAMMA"/>
    <property type="match status" value="1"/>
</dbReference>